<dbReference type="PROSITE" id="PS51123">
    <property type="entry name" value="OMPA_2"/>
    <property type="match status" value="1"/>
</dbReference>
<sequence>MNPIPQIIYSVAQPLTYLLSELLIFYFVLYMKGILHCACFIFLLVTCEDPIWGKNFAADSVKKETEQAYTPSSLTLRLRDKHSRKYIFGQFIVQYENGQKTLIETASTHVVTFTKETKLTIIAQSEGYQNQQRTFQILLAPFGKHYEFEALMEKAVGVIRVNAIDAESKKNVKKVNYIVKNIDTEELQKYLAISTEGIVYLNLFDSPLKYELEISAKGYEPQTIKLDSSSLDRVLNYMLTPVKKASVVIPVVAQDQLTKDLIPVFEVVSTNLKLTETKPYKVLLVDGDEIDVEIAAKEYQTYAKHFVVTDTLLNLSKLIIPLERKSYTFLLKSWEDQELTEHIQASYKVFNLETNTMLPLAFQGLFPMVELLPFKEYSIHVVANGYEPVIARFAPLNFIKNKQFSIDFILKKKKVIAKAEPNLVIQSKEFGVIEKGRAITLRNLYFDQSSPVLRKESFQELDSLVNLLRDNPSLKLEIRGHTDNVGDFNLNLKLSQDRCQSVIGYLVTKGIQADRLKAVGRGPLDPVVPNSTEENKKKNRRVEFIRQ</sequence>
<proteinExistence type="predicted"/>
<dbReference type="RefSeq" id="WP_283344794.1">
    <property type="nucleotide sequence ID" value="NZ_JASHIF010000009.1"/>
</dbReference>
<dbReference type="EMBL" id="JASHIF010000009">
    <property type="protein sequence ID" value="MDI9859956.1"/>
    <property type="molecule type" value="Genomic_DNA"/>
</dbReference>
<organism evidence="7 8">
    <name type="scientific">Flectobacillus roseus</name>
    <dbReference type="NCBI Taxonomy" id="502259"/>
    <lineage>
        <taxon>Bacteria</taxon>
        <taxon>Pseudomonadati</taxon>
        <taxon>Bacteroidota</taxon>
        <taxon>Cytophagia</taxon>
        <taxon>Cytophagales</taxon>
        <taxon>Flectobacillaceae</taxon>
        <taxon>Flectobacillus</taxon>
    </lineage>
</organism>
<dbReference type="Pfam" id="PF00691">
    <property type="entry name" value="OmpA"/>
    <property type="match status" value="1"/>
</dbReference>
<name>A0ABT6Y8V4_9BACT</name>
<dbReference type="Gene3D" id="3.30.1330.60">
    <property type="entry name" value="OmpA-like domain"/>
    <property type="match status" value="1"/>
</dbReference>
<dbReference type="PANTHER" id="PTHR30329:SF21">
    <property type="entry name" value="LIPOPROTEIN YIAD-RELATED"/>
    <property type="match status" value="1"/>
</dbReference>
<evidence type="ECO:0000259" key="6">
    <source>
        <dbReference type="PROSITE" id="PS51123"/>
    </source>
</evidence>
<dbReference type="InterPro" id="IPR006664">
    <property type="entry name" value="OMP_bac"/>
</dbReference>
<protein>
    <submittedName>
        <fullName evidence="7">OmpA family protein</fullName>
    </submittedName>
</protein>
<dbReference type="PRINTS" id="PR01021">
    <property type="entry name" value="OMPADOMAIN"/>
</dbReference>
<gene>
    <name evidence="7" type="ORF">QM524_12110</name>
</gene>
<keyword evidence="8" id="KW-1185">Reference proteome</keyword>
<dbReference type="InterPro" id="IPR036737">
    <property type="entry name" value="OmpA-like_sf"/>
</dbReference>
<evidence type="ECO:0000256" key="3">
    <source>
        <dbReference type="ARBA" id="ARBA00023237"/>
    </source>
</evidence>
<comment type="subcellular location">
    <subcellularLocation>
        <location evidence="1">Cell outer membrane</location>
    </subcellularLocation>
</comment>
<evidence type="ECO:0000313" key="7">
    <source>
        <dbReference type="EMBL" id="MDI9859956.1"/>
    </source>
</evidence>
<evidence type="ECO:0000256" key="1">
    <source>
        <dbReference type="ARBA" id="ARBA00004442"/>
    </source>
</evidence>
<reference evidence="7 8" key="1">
    <citation type="submission" date="2023-05" db="EMBL/GenBank/DDBJ databases">
        <title>Novel species of genus Flectobacillus isolated from stream in China.</title>
        <authorList>
            <person name="Lu H."/>
        </authorList>
    </citation>
    <scope>NUCLEOTIDE SEQUENCE [LARGE SCALE GENOMIC DNA]</scope>
    <source>
        <strain evidence="7 8">KCTC 42575</strain>
    </source>
</reference>
<dbReference type="PANTHER" id="PTHR30329">
    <property type="entry name" value="STATOR ELEMENT OF FLAGELLAR MOTOR COMPLEX"/>
    <property type="match status" value="1"/>
</dbReference>
<feature type="domain" description="OmpA-like" evidence="6">
    <location>
        <begin position="434"/>
        <end position="547"/>
    </location>
</feature>
<dbReference type="InterPro" id="IPR050330">
    <property type="entry name" value="Bact_OuterMem_StrucFunc"/>
</dbReference>
<feature type="compositionally biased region" description="Basic and acidic residues" evidence="5">
    <location>
        <begin position="533"/>
        <end position="547"/>
    </location>
</feature>
<accession>A0ABT6Y8V4</accession>
<dbReference type="InterPro" id="IPR006665">
    <property type="entry name" value="OmpA-like"/>
</dbReference>
<evidence type="ECO:0000313" key="8">
    <source>
        <dbReference type="Proteomes" id="UP001236507"/>
    </source>
</evidence>
<evidence type="ECO:0000256" key="4">
    <source>
        <dbReference type="PROSITE-ProRule" id="PRU00473"/>
    </source>
</evidence>
<feature type="region of interest" description="Disordered" evidence="5">
    <location>
        <begin position="523"/>
        <end position="547"/>
    </location>
</feature>
<dbReference type="Proteomes" id="UP001236507">
    <property type="component" value="Unassembled WGS sequence"/>
</dbReference>
<evidence type="ECO:0000256" key="2">
    <source>
        <dbReference type="ARBA" id="ARBA00023136"/>
    </source>
</evidence>
<keyword evidence="2 4" id="KW-0472">Membrane</keyword>
<dbReference type="CDD" id="cd07185">
    <property type="entry name" value="OmpA_C-like"/>
    <property type="match status" value="1"/>
</dbReference>
<evidence type="ECO:0000256" key="5">
    <source>
        <dbReference type="SAM" id="MobiDB-lite"/>
    </source>
</evidence>
<comment type="caution">
    <text evidence="7">The sequence shown here is derived from an EMBL/GenBank/DDBJ whole genome shotgun (WGS) entry which is preliminary data.</text>
</comment>
<keyword evidence="3" id="KW-0998">Cell outer membrane</keyword>
<dbReference type="SUPFAM" id="SSF103088">
    <property type="entry name" value="OmpA-like"/>
    <property type="match status" value="1"/>
</dbReference>